<feature type="region of interest" description="Disordered" evidence="1">
    <location>
        <begin position="1"/>
        <end position="52"/>
    </location>
</feature>
<feature type="compositionally biased region" description="Acidic residues" evidence="1">
    <location>
        <begin position="101"/>
        <end position="112"/>
    </location>
</feature>
<dbReference type="VEuPathDB" id="FungiDB:TRIREDRAFT_121041"/>
<dbReference type="Proteomes" id="UP000008984">
    <property type="component" value="Unassembled WGS sequence"/>
</dbReference>
<evidence type="ECO:0000313" key="2">
    <source>
        <dbReference type="EMBL" id="EGR50460.1"/>
    </source>
</evidence>
<protein>
    <submittedName>
        <fullName evidence="2">Predicted protein</fullName>
    </submittedName>
</protein>
<dbReference type="AlphaFoldDB" id="G0RFE8"/>
<sequence>MPRATIGSQDPTQSQGTQGSSFQPTMDTGYTRETHLQRIADSTPQNYPEPTQYAHVHGTQSVVEIQDSQEQGQRQGQTTTTSQSQTPVQSIHPSLRNGSNSDEDLTFNDSDSESSETAILALEVDKEESLAAWYLRASNELKGDANGAKAVLQIPRKARGVAVGDLPLSTAAKVEVNMFIAVQIRLLYICDLSKIRLNVIMKYFFKDLKGQDQQNAYIQASYRANGSFSSWKCRTLKEFRKYIADLAATDKVFGQCSDIRTIHMLLRAQWSLDTFLSIFKFAKDTIDFRASDKRVERWCKVIFLDMGGNLKMEWNYAHGHKFPEYKLKPDPKYCERMTRRRWNLYGVNEKYDALRPNIGDVKYIYTAAKEPAKVAGDNSGDSDKEIIDDMYMPDDF</sequence>
<gene>
    <name evidence="2" type="ORF">TRIREDRAFT_121041</name>
</gene>
<feature type="compositionally biased region" description="Low complexity" evidence="1">
    <location>
        <begin position="66"/>
        <end position="90"/>
    </location>
</feature>
<dbReference type="GeneID" id="18483035"/>
<name>G0RFE8_HYPJQ</name>
<proteinExistence type="predicted"/>
<dbReference type="OrthoDB" id="5242458at2759"/>
<dbReference type="RefSeq" id="XP_006963939.1">
    <property type="nucleotide sequence ID" value="XM_006963877.1"/>
</dbReference>
<evidence type="ECO:0000256" key="1">
    <source>
        <dbReference type="SAM" id="MobiDB-lite"/>
    </source>
</evidence>
<feature type="compositionally biased region" description="Low complexity" evidence="1">
    <location>
        <begin position="7"/>
        <end position="25"/>
    </location>
</feature>
<organism evidence="3">
    <name type="scientific">Hypocrea jecorina (strain QM6a)</name>
    <name type="common">Trichoderma reesei</name>
    <dbReference type="NCBI Taxonomy" id="431241"/>
    <lineage>
        <taxon>Eukaryota</taxon>
        <taxon>Fungi</taxon>
        <taxon>Dikarya</taxon>
        <taxon>Ascomycota</taxon>
        <taxon>Pezizomycotina</taxon>
        <taxon>Sordariomycetes</taxon>
        <taxon>Hypocreomycetidae</taxon>
        <taxon>Hypocreales</taxon>
        <taxon>Hypocreaceae</taxon>
        <taxon>Trichoderma</taxon>
    </lineage>
</organism>
<dbReference type="EMBL" id="GL985060">
    <property type="protein sequence ID" value="EGR50460.1"/>
    <property type="molecule type" value="Genomic_DNA"/>
</dbReference>
<dbReference type="HOGENOM" id="CLU_696502_0_0_1"/>
<dbReference type="KEGG" id="tre:TRIREDRAFT_121041"/>
<evidence type="ECO:0000313" key="3">
    <source>
        <dbReference type="Proteomes" id="UP000008984"/>
    </source>
</evidence>
<feature type="region of interest" description="Disordered" evidence="1">
    <location>
        <begin position="66"/>
        <end position="112"/>
    </location>
</feature>
<keyword evidence="3" id="KW-1185">Reference proteome</keyword>
<reference evidence="2 3" key="1">
    <citation type="journal article" date="2008" name="Nat. Biotechnol.">
        <title>Genome sequencing and analysis of the biomass-degrading fungus Trichoderma reesei (syn. Hypocrea jecorina).</title>
        <authorList>
            <person name="Martinez D."/>
            <person name="Berka R.M."/>
            <person name="Henrissat B."/>
            <person name="Saloheimo M."/>
            <person name="Arvas M."/>
            <person name="Baker S.E."/>
            <person name="Chapman J."/>
            <person name="Chertkov O."/>
            <person name="Coutinho P.M."/>
            <person name="Cullen D."/>
            <person name="Danchin E.G."/>
            <person name="Grigoriev I.V."/>
            <person name="Harris P."/>
            <person name="Jackson M."/>
            <person name="Kubicek C.P."/>
            <person name="Han C.S."/>
            <person name="Ho I."/>
            <person name="Larrondo L.F."/>
            <person name="de Leon A.L."/>
            <person name="Magnuson J.K."/>
            <person name="Merino S."/>
            <person name="Misra M."/>
            <person name="Nelson B."/>
            <person name="Putnam N."/>
            <person name="Robbertse B."/>
            <person name="Salamov A.A."/>
            <person name="Schmoll M."/>
            <person name="Terry A."/>
            <person name="Thayer N."/>
            <person name="Westerholm-Parvinen A."/>
            <person name="Schoch C.L."/>
            <person name="Yao J."/>
            <person name="Barabote R."/>
            <person name="Nelson M.A."/>
            <person name="Detter C."/>
            <person name="Bruce D."/>
            <person name="Kuske C.R."/>
            <person name="Xie G."/>
            <person name="Richardson P."/>
            <person name="Rokhsar D.S."/>
            <person name="Lucas S.M."/>
            <person name="Rubin E.M."/>
            <person name="Dunn-Coleman N."/>
            <person name="Ward M."/>
            <person name="Brettin T.S."/>
        </authorList>
    </citation>
    <scope>NUCLEOTIDE SEQUENCE [LARGE SCALE GENOMIC DNA]</scope>
    <source>
        <strain evidence="2 3">QM6a</strain>
    </source>
</reference>
<feature type="compositionally biased region" description="Polar residues" evidence="1">
    <location>
        <begin position="40"/>
        <end position="49"/>
    </location>
</feature>
<accession>G0RFE8</accession>